<keyword evidence="1" id="KW-1133">Transmembrane helix</keyword>
<dbReference type="PANTHER" id="PTHR34672">
    <property type="entry name" value="POLLEN-SPECIFIC ARABINOGALACTA PROTEIN BAN102"/>
    <property type="match status" value="1"/>
</dbReference>
<keyword evidence="1" id="KW-0812">Transmembrane</keyword>
<keyword evidence="3" id="KW-1185">Reference proteome</keyword>
<dbReference type="PANTHER" id="PTHR34672:SF14">
    <property type="entry name" value="ARABINOGALACTAN PROTEIN 40"/>
    <property type="match status" value="1"/>
</dbReference>
<organism evidence="2 3">
    <name type="scientific">Malus domestica</name>
    <name type="common">Apple</name>
    <name type="synonym">Pyrus malus</name>
    <dbReference type="NCBI Taxonomy" id="3750"/>
    <lineage>
        <taxon>Eukaryota</taxon>
        <taxon>Viridiplantae</taxon>
        <taxon>Streptophyta</taxon>
        <taxon>Embryophyta</taxon>
        <taxon>Tracheophyta</taxon>
        <taxon>Spermatophyta</taxon>
        <taxon>Magnoliopsida</taxon>
        <taxon>eudicotyledons</taxon>
        <taxon>Gunneridae</taxon>
        <taxon>Pentapetalae</taxon>
        <taxon>rosids</taxon>
        <taxon>fabids</taxon>
        <taxon>Rosales</taxon>
        <taxon>Rosaceae</taxon>
        <taxon>Amygdaloideae</taxon>
        <taxon>Maleae</taxon>
        <taxon>Malus</taxon>
    </lineage>
</organism>
<name>A0A498KGB2_MALDO</name>
<accession>A0A498KGB2</accession>
<dbReference type="InterPro" id="IPR044702">
    <property type="entry name" value="AGP23/40"/>
</dbReference>
<keyword evidence="1" id="KW-0472">Membrane</keyword>
<evidence type="ECO:0000313" key="2">
    <source>
        <dbReference type="EMBL" id="RXI05434.1"/>
    </source>
</evidence>
<dbReference type="AlphaFoldDB" id="A0A498KGB2"/>
<evidence type="ECO:0000313" key="3">
    <source>
        <dbReference type="Proteomes" id="UP000290289"/>
    </source>
</evidence>
<dbReference type="Proteomes" id="UP000290289">
    <property type="component" value="Chromosome 2"/>
</dbReference>
<comment type="caution">
    <text evidence="2">The sequence shown here is derived from an EMBL/GenBank/DDBJ whole genome shotgun (WGS) entry which is preliminary data.</text>
</comment>
<gene>
    <name evidence="2" type="ORF">DVH24_006691</name>
</gene>
<sequence length="118" mass="12295">MPLAALTQPDIAELVEAAALFCPISYLEHITSKFALRMVIIYNDQPKKDRKATMEMKKIACAVLFAAASVSSVMAHAGHAHAPAPGPGAAPSDASASLPVLGSVVGASVVSFIAYYMH</sequence>
<evidence type="ECO:0000256" key="1">
    <source>
        <dbReference type="SAM" id="Phobius"/>
    </source>
</evidence>
<dbReference type="EMBL" id="RDQH01000328">
    <property type="protein sequence ID" value="RXI05434.1"/>
    <property type="molecule type" value="Genomic_DNA"/>
</dbReference>
<proteinExistence type="predicted"/>
<reference evidence="2 3" key="1">
    <citation type="submission" date="2018-10" db="EMBL/GenBank/DDBJ databases">
        <title>A high-quality apple genome assembly.</title>
        <authorList>
            <person name="Hu J."/>
        </authorList>
    </citation>
    <scope>NUCLEOTIDE SEQUENCE [LARGE SCALE GENOMIC DNA]</scope>
    <source>
        <strain evidence="3">cv. HFTH1</strain>
        <tissue evidence="2">Young leaf</tissue>
    </source>
</reference>
<feature type="transmembrane region" description="Helical" evidence="1">
    <location>
        <begin position="98"/>
        <end position="117"/>
    </location>
</feature>
<protein>
    <submittedName>
        <fullName evidence="2">Uncharacterized protein</fullName>
    </submittedName>
</protein>
<feature type="transmembrane region" description="Helical" evidence="1">
    <location>
        <begin position="59"/>
        <end position="78"/>
    </location>
</feature>